<dbReference type="Proteomes" id="UP001652660">
    <property type="component" value="Chromosome 10e"/>
</dbReference>
<reference evidence="3" key="1">
    <citation type="submission" date="2025-08" db="UniProtKB">
        <authorList>
            <consortium name="RefSeq"/>
        </authorList>
    </citation>
    <scope>IDENTIFICATION</scope>
    <source>
        <tissue evidence="3">Leaves</tissue>
    </source>
</reference>
<accession>A0ABM4VUG6</accession>
<dbReference type="Gene3D" id="3.60.10.10">
    <property type="entry name" value="Endonuclease/exonuclease/phosphatase"/>
    <property type="match status" value="1"/>
</dbReference>
<dbReference type="GeneID" id="140015159"/>
<name>A0ABM4VUG6_COFAR</name>
<dbReference type="InterPro" id="IPR036691">
    <property type="entry name" value="Endo/exonu/phosph_ase_sf"/>
</dbReference>
<keyword evidence="2" id="KW-1185">Reference proteome</keyword>
<gene>
    <name evidence="3" type="primary">LOC140015159</name>
</gene>
<protein>
    <recommendedName>
        <fullName evidence="1">Endonuclease/exonuclease/phosphatase domain-containing protein</fullName>
    </recommendedName>
</protein>
<organism evidence="2 3">
    <name type="scientific">Coffea arabica</name>
    <name type="common">Arabian coffee</name>
    <dbReference type="NCBI Taxonomy" id="13443"/>
    <lineage>
        <taxon>Eukaryota</taxon>
        <taxon>Viridiplantae</taxon>
        <taxon>Streptophyta</taxon>
        <taxon>Embryophyta</taxon>
        <taxon>Tracheophyta</taxon>
        <taxon>Spermatophyta</taxon>
        <taxon>Magnoliopsida</taxon>
        <taxon>eudicotyledons</taxon>
        <taxon>Gunneridae</taxon>
        <taxon>Pentapetalae</taxon>
        <taxon>asterids</taxon>
        <taxon>lamiids</taxon>
        <taxon>Gentianales</taxon>
        <taxon>Rubiaceae</taxon>
        <taxon>Ixoroideae</taxon>
        <taxon>Gardenieae complex</taxon>
        <taxon>Bertiereae - Coffeeae clade</taxon>
        <taxon>Coffeeae</taxon>
        <taxon>Coffea</taxon>
    </lineage>
</organism>
<proteinExistence type="predicted"/>
<dbReference type="SUPFAM" id="SSF56219">
    <property type="entry name" value="DNase I-like"/>
    <property type="match status" value="1"/>
</dbReference>
<dbReference type="Pfam" id="PF03372">
    <property type="entry name" value="Exo_endo_phos"/>
    <property type="match status" value="1"/>
</dbReference>
<dbReference type="PANTHER" id="PTHR33710">
    <property type="entry name" value="BNAC02G09200D PROTEIN"/>
    <property type="match status" value="1"/>
</dbReference>
<evidence type="ECO:0000259" key="1">
    <source>
        <dbReference type="Pfam" id="PF03372"/>
    </source>
</evidence>
<dbReference type="PANTHER" id="PTHR33710:SF35">
    <property type="entry name" value="RNA-DIRECTED DNA POLYMERASE (REVERSE TRANSCRIPTASE)_ RIBONUCLEASE H"/>
    <property type="match status" value="1"/>
</dbReference>
<feature type="domain" description="Endonuclease/exonuclease/phosphatase" evidence="1">
    <location>
        <begin position="78"/>
        <end position="173"/>
    </location>
</feature>
<dbReference type="RefSeq" id="XP_071923162.1">
    <property type="nucleotide sequence ID" value="XM_072067061.1"/>
</dbReference>
<dbReference type="InterPro" id="IPR005135">
    <property type="entry name" value="Endo/exonuclease/phosphatase"/>
</dbReference>
<evidence type="ECO:0000313" key="3">
    <source>
        <dbReference type="RefSeq" id="XP_071923162.1"/>
    </source>
</evidence>
<evidence type="ECO:0000313" key="2">
    <source>
        <dbReference type="Proteomes" id="UP001652660"/>
    </source>
</evidence>
<sequence length="175" mass="19689">MLDVKFVAICEPKAGMAQIESIQLRLGFDAAEANASGDIWVFHSSPFVCSVVGRSSQHLSLQVQHPWLPRPLVVSFVHASCSLEERQTLWQALLTNKPNSLPWCVCGDFNVIMEPQEKRGGQPFGINKGRELLSFMEEAAVFNAGFTGSTFTWCNNRKRRARIWKRLDRLLINGV</sequence>